<protein>
    <recommendedName>
        <fullName evidence="4">Heparinase II/III-like protein</fullName>
    </recommendedName>
</protein>
<organism evidence="2 3">
    <name type="scientific">Kineococcus glutinatus</name>
    <dbReference type="NCBI Taxonomy" id="1070872"/>
    <lineage>
        <taxon>Bacteria</taxon>
        <taxon>Bacillati</taxon>
        <taxon>Actinomycetota</taxon>
        <taxon>Actinomycetes</taxon>
        <taxon>Kineosporiales</taxon>
        <taxon>Kineosporiaceae</taxon>
        <taxon>Kineococcus</taxon>
    </lineage>
</organism>
<evidence type="ECO:0008006" key="4">
    <source>
        <dbReference type="Google" id="ProtNLM"/>
    </source>
</evidence>
<dbReference type="Gene3D" id="1.50.10.100">
    <property type="entry name" value="Chondroitin AC/alginate lyase"/>
    <property type="match status" value="1"/>
</dbReference>
<proteinExistence type="predicted"/>
<dbReference type="RefSeq" id="WP_345710853.1">
    <property type="nucleotide sequence ID" value="NZ_BAABIL010000062.1"/>
</dbReference>
<dbReference type="EMBL" id="BAABIL010000062">
    <property type="protein sequence ID" value="GAA4965727.1"/>
    <property type="molecule type" value="Genomic_DNA"/>
</dbReference>
<sequence>MTEAHVPEQHVPEQHVPERPARGQGVARRAVLAGGTADVGGPHLLTAATAAGAATTGPAAGAGPLAAFAEGVDVPFARRLLAAAEAQVPQVLTDYPTQIAGLWQNRAMARSALRLAAVWVTPFSRHHHDPALAAVVTELVAALRAAQHEDGLFDQGNLHSPPDSAFSANDLAGLLVLLRADADLAPATASATAAARADLEVVLRAVGAAMATGGVHTPNHRWEICGALARIDALLPDPAHRDRIEAWLAEGVDVDADGQYSERSPNYSAAVTNPSLLALARYAGRTALRDVVRRNLRLTLRTTHPDGQVESVQSRRQDQGSRRFLDPFLLQLREMALRDRDGEFAAAVQRILAAEEVAELGDAYAQVLLAPDLAAPLPAPTPLRLPARVLVPGSDLAILRSGTATAVVFAGTDGGGDEDRPGPIGSGLSTNPTFLSFRRGGAVLESVRLQPNFFSTGHFRPRGLGAAPDGSFELRQRITAGYYQPLPARYRRPDGDYALTPEGRFWAAMDFPHRHRDARVLTTRAVVRPVGGDVARGVDVELELDGAEVPVTIELAFRAGGVLTGTQVLDEEAGTSQLVEGWGSYAVGGDVIRFGPGTGAGPRQPVIADGGERYTWLRGSLTPEGVLVYLTTTVPRRWTLSLR</sequence>
<name>A0ABP9HAJ4_9ACTN</name>
<dbReference type="InterPro" id="IPR008929">
    <property type="entry name" value="Chondroitin_lyas"/>
</dbReference>
<evidence type="ECO:0000313" key="2">
    <source>
        <dbReference type="EMBL" id="GAA4965727.1"/>
    </source>
</evidence>
<feature type="region of interest" description="Disordered" evidence="1">
    <location>
        <begin position="1"/>
        <end position="25"/>
    </location>
</feature>
<evidence type="ECO:0000256" key="1">
    <source>
        <dbReference type="SAM" id="MobiDB-lite"/>
    </source>
</evidence>
<gene>
    <name evidence="2" type="ORF">GCM10023225_06070</name>
</gene>
<keyword evidence="3" id="KW-1185">Reference proteome</keyword>
<reference evidence="3" key="1">
    <citation type="journal article" date="2019" name="Int. J. Syst. Evol. Microbiol.">
        <title>The Global Catalogue of Microorganisms (GCM) 10K type strain sequencing project: providing services to taxonomists for standard genome sequencing and annotation.</title>
        <authorList>
            <consortium name="The Broad Institute Genomics Platform"/>
            <consortium name="The Broad Institute Genome Sequencing Center for Infectious Disease"/>
            <person name="Wu L."/>
            <person name="Ma J."/>
        </authorList>
    </citation>
    <scope>NUCLEOTIDE SEQUENCE [LARGE SCALE GENOMIC DNA]</scope>
    <source>
        <strain evidence="3">JCM 18126</strain>
    </source>
</reference>
<accession>A0ABP9HAJ4</accession>
<comment type="caution">
    <text evidence="2">The sequence shown here is derived from an EMBL/GenBank/DDBJ whole genome shotgun (WGS) entry which is preliminary data.</text>
</comment>
<feature type="compositionally biased region" description="Basic and acidic residues" evidence="1">
    <location>
        <begin position="1"/>
        <end position="21"/>
    </location>
</feature>
<evidence type="ECO:0000313" key="3">
    <source>
        <dbReference type="Proteomes" id="UP001501195"/>
    </source>
</evidence>
<dbReference type="Proteomes" id="UP001501195">
    <property type="component" value="Unassembled WGS sequence"/>
</dbReference>